<feature type="domain" description="Signal transduction histidine kinase osmosensitive K+ channel sensor N-terminal" evidence="5">
    <location>
        <begin position="23"/>
        <end position="232"/>
    </location>
</feature>
<keyword evidence="1" id="KW-0808">Transferase</keyword>
<evidence type="ECO:0000256" key="2">
    <source>
        <dbReference type="ARBA" id="ARBA00022777"/>
    </source>
</evidence>
<keyword evidence="3" id="KW-0902">Two-component regulatory system</keyword>
<dbReference type="AlphaFoldDB" id="A0A4R6U7F1"/>
<dbReference type="OrthoDB" id="9806130at2"/>
<dbReference type="PANTHER" id="PTHR45569:SF1">
    <property type="entry name" value="SENSOR PROTEIN KDPD"/>
    <property type="match status" value="1"/>
</dbReference>
<evidence type="ECO:0000256" key="3">
    <source>
        <dbReference type="ARBA" id="ARBA00023012"/>
    </source>
</evidence>
<proteinExistence type="predicted"/>
<dbReference type="Pfam" id="PF02702">
    <property type="entry name" value="KdpD"/>
    <property type="match status" value="1"/>
</dbReference>
<dbReference type="GO" id="GO:0005886">
    <property type="term" value="C:plasma membrane"/>
    <property type="evidence" value="ECO:0007669"/>
    <property type="project" value="TreeGrafter"/>
</dbReference>
<evidence type="ECO:0000259" key="5">
    <source>
        <dbReference type="Pfam" id="PF02702"/>
    </source>
</evidence>
<dbReference type="Proteomes" id="UP000295632">
    <property type="component" value="Unassembled WGS sequence"/>
</dbReference>
<dbReference type="InterPro" id="IPR006016">
    <property type="entry name" value="UspA"/>
</dbReference>
<dbReference type="InterPro" id="IPR003852">
    <property type="entry name" value="Sig_transdc_His_kinase_KdpD_N"/>
</dbReference>
<dbReference type="Gene3D" id="3.40.50.300">
    <property type="entry name" value="P-loop containing nucleotide triphosphate hydrolases"/>
    <property type="match status" value="1"/>
</dbReference>
<dbReference type="FunFam" id="3.40.50.300:FF:000483">
    <property type="entry name" value="Sensor histidine kinase KdpD"/>
    <property type="match status" value="1"/>
</dbReference>
<dbReference type="NCBIfam" id="NF038185">
    <property type="entry name" value="KdpD_non_kinase"/>
    <property type="match status" value="1"/>
</dbReference>
<dbReference type="EMBL" id="SNYJ01000006">
    <property type="protein sequence ID" value="TDQ40495.1"/>
    <property type="molecule type" value="Genomic_DNA"/>
</dbReference>
<keyword evidence="2 6" id="KW-0418">Kinase</keyword>
<dbReference type="InterPro" id="IPR027417">
    <property type="entry name" value="P-loop_NTPase"/>
</dbReference>
<organism evidence="6 7">
    <name type="scientific">Aureibacillus halotolerans</name>
    <dbReference type="NCBI Taxonomy" id="1508390"/>
    <lineage>
        <taxon>Bacteria</taxon>
        <taxon>Bacillati</taxon>
        <taxon>Bacillota</taxon>
        <taxon>Bacilli</taxon>
        <taxon>Bacillales</taxon>
        <taxon>Bacillaceae</taxon>
        <taxon>Aureibacillus</taxon>
    </lineage>
</organism>
<name>A0A4R6U7F1_9BACI</name>
<dbReference type="GO" id="GO:0005737">
    <property type="term" value="C:cytoplasm"/>
    <property type="evidence" value="ECO:0007669"/>
    <property type="project" value="UniProtKB-ARBA"/>
</dbReference>
<accession>A0A4R6U7F1</accession>
<evidence type="ECO:0000259" key="4">
    <source>
        <dbReference type="Pfam" id="PF00582"/>
    </source>
</evidence>
<gene>
    <name evidence="6" type="ORF">EV213_106214</name>
</gene>
<evidence type="ECO:0000256" key="1">
    <source>
        <dbReference type="ARBA" id="ARBA00022679"/>
    </source>
</evidence>
<dbReference type="InterPro" id="IPR014729">
    <property type="entry name" value="Rossmann-like_a/b/a_fold"/>
</dbReference>
<dbReference type="RefSeq" id="WP_133580297.1">
    <property type="nucleotide sequence ID" value="NZ_SNYJ01000006.1"/>
</dbReference>
<dbReference type="PANTHER" id="PTHR45569">
    <property type="entry name" value="SENSOR PROTEIN KDPD"/>
    <property type="match status" value="1"/>
</dbReference>
<dbReference type="SUPFAM" id="SSF52402">
    <property type="entry name" value="Adenine nucleotide alpha hydrolases-like"/>
    <property type="match status" value="1"/>
</dbReference>
<comment type="caution">
    <text evidence="6">The sequence shown here is derived from an EMBL/GenBank/DDBJ whole genome shotgun (WGS) entry which is preliminary data.</text>
</comment>
<feature type="domain" description="UspA" evidence="4">
    <location>
        <begin position="252"/>
        <end position="361"/>
    </location>
</feature>
<protein>
    <submittedName>
        <fullName evidence="6">Two-component system sensor histidine kinase KdpD</fullName>
    </submittedName>
</protein>
<dbReference type="Gene3D" id="3.40.50.620">
    <property type="entry name" value="HUPs"/>
    <property type="match status" value="1"/>
</dbReference>
<dbReference type="GO" id="GO:0000155">
    <property type="term" value="F:phosphorelay sensor kinase activity"/>
    <property type="evidence" value="ECO:0007669"/>
    <property type="project" value="InterPro"/>
</dbReference>
<dbReference type="Pfam" id="PF00582">
    <property type="entry name" value="Usp"/>
    <property type="match status" value="1"/>
</dbReference>
<keyword evidence="7" id="KW-1185">Reference proteome</keyword>
<reference evidence="6 7" key="1">
    <citation type="submission" date="2019-03" db="EMBL/GenBank/DDBJ databases">
        <title>Genomic Encyclopedia of Type Strains, Phase IV (KMG-IV): sequencing the most valuable type-strain genomes for metagenomic binning, comparative biology and taxonomic classification.</title>
        <authorList>
            <person name="Goeker M."/>
        </authorList>
    </citation>
    <scope>NUCLEOTIDE SEQUENCE [LARGE SCALE GENOMIC DNA]</scope>
    <source>
        <strain evidence="6 7">DSM 28697</strain>
    </source>
</reference>
<evidence type="ECO:0000313" key="6">
    <source>
        <dbReference type="EMBL" id="TDQ40495.1"/>
    </source>
</evidence>
<evidence type="ECO:0000313" key="7">
    <source>
        <dbReference type="Proteomes" id="UP000295632"/>
    </source>
</evidence>
<dbReference type="InterPro" id="IPR052023">
    <property type="entry name" value="Histidine_kinase_KdpD"/>
</dbReference>
<sequence>MDSSFPFRKKTPDELLEEVKRDQKGKLTIYIGSAPGVGKTFRMLQEAHERKQAGVDVVIGLIETHGRAETKALIEGLEIVPLQNMVYKGRTFQELDIDAIIERAPGVVLIDELAHTNIPGSRNNKRYQDVLDVLDKGIDVISAVNIQHLESLHDHIQQITGVAVRERVPDFILQSASEILLIDVTPEILQQRLKAGKIYHSSKIQQSLMHFFTLNNLSALREIALREVADDVDERLEKSHVLTGSEAPTTSERILVCVQNNANAEMLIRRGWRIAKRLNAPLYVLHIIQNNSSANPHWQELCEQFNAIFIKEKKLDRTVPAAISDVTKRYRITQLILGQSARSRWEEIFKGSIVNTMMRHMTGVDIHIVADKRNE</sequence>
<dbReference type="SUPFAM" id="SSF52540">
    <property type="entry name" value="P-loop containing nucleoside triphosphate hydrolases"/>
    <property type="match status" value="1"/>
</dbReference>